<proteinExistence type="predicted"/>
<reference evidence="7" key="1">
    <citation type="journal article" date="2014" name="Int. J. Syst. Evol. Microbiol.">
        <title>Complete genome sequence of Corynebacterium casei LMG S-19264T (=DSM 44701T), isolated from a smear-ripened cheese.</title>
        <authorList>
            <consortium name="US DOE Joint Genome Institute (JGI-PGF)"/>
            <person name="Walter F."/>
            <person name="Albersmeier A."/>
            <person name="Kalinowski J."/>
            <person name="Ruckert C."/>
        </authorList>
    </citation>
    <scope>NUCLEOTIDE SEQUENCE</scope>
    <source>
        <strain evidence="7">JCM 3302</strain>
    </source>
</reference>
<dbReference type="InterPro" id="IPR050367">
    <property type="entry name" value="APC_superfamily"/>
</dbReference>
<accession>A0A919AIP1</accession>
<protein>
    <recommendedName>
        <fullName evidence="9">Amino acid permease</fullName>
    </recommendedName>
</protein>
<feature type="transmembrane region" description="Helical" evidence="6">
    <location>
        <begin position="271"/>
        <end position="293"/>
    </location>
</feature>
<feature type="transmembrane region" description="Helical" evidence="6">
    <location>
        <begin position="122"/>
        <end position="142"/>
    </location>
</feature>
<dbReference type="PANTHER" id="PTHR42770:SF13">
    <property type="entry name" value="L-METHIONINE_BRANCHED-CHAIN AMINO ACID EXPORTER YJEH"/>
    <property type="match status" value="1"/>
</dbReference>
<gene>
    <name evidence="7" type="ORF">GCM10014715_76640</name>
</gene>
<evidence type="ECO:0000256" key="3">
    <source>
        <dbReference type="ARBA" id="ARBA00022692"/>
    </source>
</evidence>
<feature type="transmembrane region" description="Helical" evidence="6">
    <location>
        <begin position="339"/>
        <end position="362"/>
    </location>
</feature>
<feature type="transmembrane region" description="Helical" evidence="6">
    <location>
        <begin position="314"/>
        <end position="333"/>
    </location>
</feature>
<evidence type="ECO:0000256" key="2">
    <source>
        <dbReference type="ARBA" id="ARBA00022475"/>
    </source>
</evidence>
<dbReference type="Gene3D" id="1.20.1740.10">
    <property type="entry name" value="Amino acid/polyamine transporter I"/>
    <property type="match status" value="1"/>
</dbReference>
<keyword evidence="2" id="KW-1003">Cell membrane</keyword>
<keyword evidence="8" id="KW-1185">Reference proteome</keyword>
<comment type="caution">
    <text evidence="7">The sequence shown here is derived from an EMBL/GenBank/DDBJ whole genome shotgun (WGS) entry which is preliminary data.</text>
</comment>
<feature type="transmembrane region" description="Helical" evidence="6">
    <location>
        <begin position="44"/>
        <end position="66"/>
    </location>
</feature>
<reference evidence="7" key="2">
    <citation type="submission" date="2020-09" db="EMBL/GenBank/DDBJ databases">
        <authorList>
            <person name="Sun Q."/>
            <person name="Ohkuma M."/>
        </authorList>
    </citation>
    <scope>NUCLEOTIDE SEQUENCE</scope>
    <source>
        <strain evidence="7">JCM 3302</strain>
    </source>
</reference>
<organism evidence="7 8">
    <name type="scientific">Streptomyces spiralis</name>
    <dbReference type="NCBI Taxonomy" id="66376"/>
    <lineage>
        <taxon>Bacteria</taxon>
        <taxon>Bacillati</taxon>
        <taxon>Actinomycetota</taxon>
        <taxon>Actinomycetes</taxon>
        <taxon>Kitasatosporales</taxon>
        <taxon>Streptomycetaceae</taxon>
        <taxon>Streptomyces</taxon>
    </lineage>
</organism>
<keyword evidence="3 6" id="KW-0812">Transmembrane</keyword>
<evidence type="ECO:0000313" key="7">
    <source>
        <dbReference type="EMBL" id="GHF09523.1"/>
    </source>
</evidence>
<dbReference type="PIRSF" id="PIRSF006060">
    <property type="entry name" value="AA_transporter"/>
    <property type="match status" value="1"/>
</dbReference>
<feature type="transmembrane region" description="Helical" evidence="6">
    <location>
        <begin position="186"/>
        <end position="207"/>
    </location>
</feature>
<dbReference type="GO" id="GO:0005886">
    <property type="term" value="C:plasma membrane"/>
    <property type="evidence" value="ECO:0007669"/>
    <property type="project" value="UniProtKB-SubCell"/>
</dbReference>
<dbReference type="EMBL" id="BNBC01000056">
    <property type="protein sequence ID" value="GHF09523.1"/>
    <property type="molecule type" value="Genomic_DNA"/>
</dbReference>
<evidence type="ECO:0000256" key="6">
    <source>
        <dbReference type="SAM" id="Phobius"/>
    </source>
</evidence>
<evidence type="ECO:0000256" key="5">
    <source>
        <dbReference type="ARBA" id="ARBA00023136"/>
    </source>
</evidence>
<dbReference type="InterPro" id="IPR002293">
    <property type="entry name" value="AA/rel_permease1"/>
</dbReference>
<evidence type="ECO:0008006" key="9">
    <source>
        <dbReference type="Google" id="ProtNLM"/>
    </source>
</evidence>
<feature type="transmembrane region" description="Helical" evidence="6">
    <location>
        <begin position="154"/>
        <end position="174"/>
    </location>
</feature>
<evidence type="ECO:0000313" key="8">
    <source>
        <dbReference type="Proteomes" id="UP000641386"/>
    </source>
</evidence>
<dbReference type="Pfam" id="PF13520">
    <property type="entry name" value="AA_permease_2"/>
    <property type="match status" value="1"/>
</dbReference>
<feature type="transmembrane region" description="Helical" evidence="6">
    <location>
        <begin position="94"/>
        <end position="116"/>
    </location>
</feature>
<keyword evidence="5 6" id="KW-0472">Membrane</keyword>
<feature type="transmembrane region" description="Helical" evidence="6">
    <location>
        <begin position="20"/>
        <end position="38"/>
    </location>
</feature>
<sequence>MTRSGTTKVQGLGVLRGTALYVAAIVGPGILTLPAIAAHNAGPASLLALAALLLISVPIAFTFVAIERTSPGAGGVAAYATRAFGETAGRIVGYWFYLGVPIGVPALGLIGGGYLADATGGGKATAVATATAVVLVAIGANLGLRAGSGRLTPLLTALLVALIVVTAAVALPHGDSTRLTPFAPRGWTAIGSAALVLTWVLTGWEAVSNFTGRLRDARRTLPRVTSWALLTVALLYAAVAVPEILVLGPFAGSSDAPVTDMLSVAAGQGTAAVAAALAVVIALNNAIAYVASLRDLGTALHQDSPAPGKARSHVLAWPSLIMLGGLAAAALTSLGTEELVAICVGSQIPVYVFGLAAGLRLFTRFSSSWWLALVSTAAVASLLVPAGVHLLVPAAIAVGVLVRRGRHGRPTGSPPSPDPVARITA</sequence>
<dbReference type="GO" id="GO:0022857">
    <property type="term" value="F:transmembrane transporter activity"/>
    <property type="evidence" value="ECO:0007669"/>
    <property type="project" value="InterPro"/>
</dbReference>
<dbReference type="Proteomes" id="UP000641386">
    <property type="component" value="Unassembled WGS sequence"/>
</dbReference>
<dbReference type="RefSeq" id="WP_189907418.1">
    <property type="nucleotide sequence ID" value="NZ_BNBC01000056.1"/>
</dbReference>
<evidence type="ECO:0000256" key="4">
    <source>
        <dbReference type="ARBA" id="ARBA00022989"/>
    </source>
</evidence>
<evidence type="ECO:0000256" key="1">
    <source>
        <dbReference type="ARBA" id="ARBA00004651"/>
    </source>
</evidence>
<feature type="transmembrane region" description="Helical" evidence="6">
    <location>
        <begin position="369"/>
        <end position="402"/>
    </location>
</feature>
<comment type="subcellular location">
    <subcellularLocation>
        <location evidence="1">Cell membrane</location>
        <topology evidence="1">Multi-pass membrane protein</topology>
    </subcellularLocation>
</comment>
<name>A0A919AIP1_9ACTN</name>
<feature type="transmembrane region" description="Helical" evidence="6">
    <location>
        <begin position="227"/>
        <end position="251"/>
    </location>
</feature>
<keyword evidence="4 6" id="KW-1133">Transmembrane helix</keyword>
<dbReference type="AlphaFoldDB" id="A0A919AIP1"/>
<dbReference type="PANTHER" id="PTHR42770">
    <property type="entry name" value="AMINO ACID TRANSPORTER-RELATED"/>
    <property type="match status" value="1"/>
</dbReference>